<dbReference type="InterPro" id="IPR027417">
    <property type="entry name" value="P-loop_NTPase"/>
</dbReference>
<dbReference type="InterPro" id="IPR024156">
    <property type="entry name" value="Small_GTPase_ARF"/>
</dbReference>
<accession>A0AAV8A9Y1</accession>
<reference evidence="7" key="1">
    <citation type="submission" date="2022-08" db="EMBL/GenBank/DDBJ databases">
        <title>Novel sulphate-reducing endosymbionts in the free-living metamonad Anaeramoeba.</title>
        <authorList>
            <person name="Jerlstrom-Hultqvist J."/>
            <person name="Cepicka I."/>
            <person name="Gallot-Lavallee L."/>
            <person name="Salas-Leiva D."/>
            <person name="Curtis B.A."/>
            <person name="Zahonova K."/>
            <person name="Pipaliya S."/>
            <person name="Dacks J."/>
            <person name="Roger A.J."/>
        </authorList>
    </citation>
    <scope>NUCLEOTIDE SEQUENCE</scope>
    <source>
        <strain evidence="7">Busselton2</strain>
    </source>
</reference>
<protein>
    <submittedName>
        <fullName evidence="7">Adp-ribosylation factor-related protein</fullName>
    </submittedName>
</protein>
<dbReference type="PANTHER" id="PTHR45909">
    <property type="entry name" value="ADP-RIBOSYLATION FACTOR-RELATED PROTEIN 1"/>
    <property type="match status" value="1"/>
</dbReference>
<dbReference type="Pfam" id="PF00025">
    <property type="entry name" value="Arf"/>
    <property type="match status" value="1"/>
</dbReference>
<dbReference type="NCBIfam" id="TIGR00231">
    <property type="entry name" value="small_GTP"/>
    <property type="match status" value="1"/>
</dbReference>
<dbReference type="Proteomes" id="UP001146793">
    <property type="component" value="Unassembled WGS sequence"/>
</dbReference>
<feature type="binding site" evidence="6">
    <location>
        <position position="31"/>
    </location>
    <ligand>
        <name>Mg(2+)</name>
        <dbReference type="ChEBI" id="CHEBI:18420"/>
    </ligand>
</feature>
<comment type="caution">
    <text evidence="7">The sequence shown here is derived from an EMBL/GenBank/DDBJ whole genome shotgun (WGS) entry which is preliminary data.</text>
</comment>
<name>A0AAV8A9Y1_9EUKA</name>
<sequence>MFHLVSGLIDSVFKESKRNFLLLGIDSSGKTTLLEKIKNIYKGSPNKKLNPIYPTIGLNIERFQVKEKHIVMRDLGGEQSLREIWANYYKGTEGIIYVFDASDLNQQRIEESRQTFEQLVEDEELQDVPILIFANKQDKEQKLSKKDVENIFCDSIPMGGVFAVVECSVHNVEALTKGIEWIVSKIPQEKK</sequence>
<feature type="binding site" evidence="5">
    <location>
        <begin position="135"/>
        <end position="138"/>
    </location>
    <ligand>
        <name>GTP</name>
        <dbReference type="ChEBI" id="CHEBI:37565"/>
    </ligand>
</feature>
<dbReference type="GO" id="GO:0043001">
    <property type="term" value="P:Golgi to plasma membrane protein transport"/>
    <property type="evidence" value="ECO:0007669"/>
    <property type="project" value="TreeGrafter"/>
</dbReference>
<dbReference type="PROSITE" id="PS51419">
    <property type="entry name" value="RAB"/>
    <property type="match status" value="1"/>
</dbReference>
<dbReference type="PANTHER" id="PTHR45909:SF1">
    <property type="entry name" value="ADP-RIBOSYLATION FACTOR-RELATED PROTEIN 1"/>
    <property type="match status" value="1"/>
</dbReference>
<feature type="binding site" evidence="6">
    <location>
        <position position="55"/>
    </location>
    <ligand>
        <name>Mg(2+)</name>
        <dbReference type="ChEBI" id="CHEBI:18420"/>
    </ligand>
</feature>
<organism evidence="7 8">
    <name type="scientific">Anaeramoeba flamelloides</name>
    <dbReference type="NCBI Taxonomy" id="1746091"/>
    <lineage>
        <taxon>Eukaryota</taxon>
        <taxon>Metamonada</taxon>
        <taxon>Anaeramoebidae</taxon>
        <taxon>Anaeramoeba</taxon>
    </lineage>
</organism>
<evidence type="ECO:0000256" key="2">
    <source>
        <dbReference type="ARBA" id="ARBA00022741"/>
    </source>
</evidence>
<evidence type="ECO:0000313" key="8">
    <source>
        <dbReference type="Proteomes" id="UP001146793"/>
    </source>
</evidence>
<dbReference type="EMBL" id="JANTQA010000012">
    <property type="protein sequence ID" value="KAJ3449625.1"/>
    <property type="molecule type" value="Genomic_DNA"/>
</dbReference>
<gene>
    <name evidence="7" type="ORF">M0812_05780</name>
</gene>
<evidence type="ECO:0000256" key="4">
    <source>
        <dbReference type="ARBA" id="ARBA00023224"/>
    </source>
</evidence>
<keyword evidence="1 6" id="KW-0479">Metal-binding</keyword>
<dbReference type="GO" id="GO:0003924">
    <property type="term" value="F:GTPase activity"/>
    <property type="evidence" value="ECO:0007669"/>
    <property type="project" value="InterPro"/>
</dbReference>
<evidence type="ECO:0000256" key="3">
    <source>
        <dbReference type="ARBA" id="ARBA00023134"/>
    </source>
</evidence>
<dbReference type="InterPro" id="IPR006689">
    <property type="entry name" value="Small_GTPase_ARF/SAR"/>
</dbReference>
<dbReference type="CDD" id="cd00878">
    <property type="entry name" value="Arf_Arl"/>
    <property type="match status" value="1"/>
</dbReference>
<evidence type="ECO:0000313" key="7">
    <source>
        <dbReference type="EMBL" id="KAJ3449625.1"/>
    </source>
</evidence>
<evidence type="ECO:0000256" key="5">
    <source>
        <dbReference type="PIRSR" id="PIRSR606689-1"/>
    </source>
</evidence>
<dbReference type="PROSITE" id="PS51417">
    <property type="entry name" value="ARF"/>
    <property type="match status" value="1"/>
</dbReference>
<keyword evidence="2 5" id="KW-0547">Nucleotide-binding</keyword>
<dbReference type="GO" id="GO:0046872">
    <property type="term" value="F:metal ion binding"/>
    <property type="evidence" value="ECO:0007669"/>
    <property type="project" value="UniProtKB-KW"/>
</dbReference>
<keyword evidence="3 5" id="KW-0342">GTP-binding</keyword>
<dbReference type="AlphaFoldDB" id="A0AAV8A9Y1"/>
<dbReference type="InterPro" id="IPR005225">
    <property type="entry name" value="Small_GTP-bd"/>
</dbReference>
<evidence type="ECO:0000256" key="6">
    <source>
        <dbReference type="PIRSR" id="PIRSR606689-2"/>
    </source>
</evidence>
<dbReference type="SUPFAM" id="SSF52540">
    <property type="entry name" value="P-loop containing nucleoside triphosphate hydrolases"/>
    <property type="match status" value="1"/>
</dbReference>
<dbReference type="FunFam" id="3.40.50.300:FF:000692">
    <property type="entry name" value="Guanine nucleotide-binding protein subunit alpha"/>
    <property type="match status" value="1"/>
</dbReference>
<evidence type="ECO:0000256" key="1">
    <source>
        <dbReference type="ARBA" id="ARBA00022723"/>
    </source>
</evidence>
<dbReference type="GO" id="GO:0005525">
    <property type="term" value="F:GTP binding"/>
    <property type="evidence" value="ECO:0007669"/>
    <property type="project" value="UniProtKB-KW"/>
</dbReference>
<proteinExistence type="predicted"/>
<dbReference type="SMART" id="SM00178">
    <property type="entry name" value="SAR"/>
    <property type="match status" value="1"/>
</dbReference>
<dbReference type="Gene3D" id="3.40.50.300">
    <property type="entry name" value="P-loop containing nucleotide triphosphate hydrolases"/>
    <property type="match status" value="1"/>
</dbReference>
<feature type="binding site" evidence="5">
    <location>
        <begin position="24"/>
        <end position="31"/>
    </location>
    <ligand>
        <name>GTP</name>
        <dbReference type="ChEBI" id="CHEBI:37565"/>
    </ligand>
</feature>
<dbReference type="GO" id="GO:0007165">
    <property type="term" value="P:signal transduction"/>
    <property type="evidence" value="ECO:0007669"/>
    <property type="project" value="UniProtKB-KW"/>
</dbReference>
<dbReference type="GO" id="GO:0006886">
    <property type="term" value="P:intracellular protein transport"/>
    <property type="evidence" value="ECO:0007669"/>
    <property type="project" value="TreeGrafter"/>
</dbReference>
<dbReference type="GO" id="GO:0034067">
    <property type="term" value="P:protein localization to Golgi apparatus"/>
    <property type="evidence" value="ECO:0007669"/>
    <property type="project" value="TreeGrafter"/>
</dbReference>
<dbReference type="GO" id="GO:0005794">
    <property type="term" value="C:Golgi apparatus"/>
    <property type="evidence" value="ECO:0007669"/>
    <property type="project" value="TreeGrafter"/>
</dbReference>
<keyword evidence="4" id="KW-0807">Transducer</keyword>
<feature type="binding site" evidence="5">
    <location>
        <position position="77"/>
    </location>
    <ligand>
        <name>GTP</name>
        <dbReference type="ChEBI" id="CHEBI:37565"/>
    </ligand>
</feature>
<dbReference type="SMART" id="SM00177">
    <property type="entry name" value="ARF"/>
    <property type="match status" value="1"/>
</dbReference>
<keyword evidence="6" id="KW-0460">Magnesium</keyword>